<proteinExistence type="inferred from homology"/>
<dbReference type="OrthoDB" id="432169at2759"/>
<feature type="compositionally biased region" description="Basic residues" evidence="10">
    <location>
        <begin position="593"/>
        <end position="608"/>
    </location>
</feature>
<dbReference type="PANTHER" id="PTHR43557">
    <property type="entry name" value="APOPTOSIS-INDUCING FACTOR 1"/>
    <property type="match status" value="1"/>
</dbReference>
<accession>A0A7J6MRR9</accession>
<feature type="region of interest" description="Disordered" evidence="10">
    <location>
        <begin position="665"/>
        <end position="711"/>
    </location>
</feature>
<comment type="similarity">
    <text evidence="2">Belongs to the FAD-dependent oxidoreductase family.</text>
</comment>
<keyword evidence="3" id="KW-0285">Flavoprotein</keyword>
<dbReference type="PRINTS" id="PR00411">
    <property type="entry name" value="PNDRDTASEI"/>
</dbReference>
<keyword evidence="9" id="KW-0411">Iron-sulfur</keyword>
<dbReference type="GO" id="GO:0016651">
    <property type="term" value="F:oxidoreductase activity, acting on NAD(P)H"/>
    <property type="evidence" value="ECO:0007669"/>
    <property type="project" value="TreeGrafter"/>
</dbReference>
<evidence type="ECO:0000256" key="4">
    <source>
        <dbReference type="ARBA" id="ARBA00022714"/>
    </source>
</evidence>
<keyword evidence="4" id="KW-0001">2Fe-2S</keyword>
<keyword evidence="6" id="KW-0274">FAD</keyword>
<dbReference type="PROSITE" id="PS51296">
    <property type="entry name" value="RIESKE"/>
    <property type="match status" value="1"/>
</dbReference>
<dbReference type="InterPro" id="IPR036188">
    <property type="entry name" value="FAD/NAD-bd_sf"/>
</dbReference>
<gene>
    <name evidence="12" type="primary">AIFM3_1</name>
    <name evidence="12" type="ORF">FOL47_009532</name>
</gene>
<dbReference type="AlphaFoldDB" id="A0A7J6MRR9"/>
<feature type="domain" description="Rieske" evidence="11">
    <location>
        <begin position="21"/>
        <end position="119"/>
    </location>
</feature>
<organism evidence="12 13">
    <name type="scientific">Perkinsus chesapeaki</name>
    <name type="common">Clam parasite</name>
    <name type="synonym">Perkinsus andrewsi</name>
    <dbReference type="NCBI Taxonomy" id="330153"/>
    <lineage>
        <taxon>Eukaryota</taxon>
        <taxon>Sar</taxon>
        <taxon>Alveolata</taxon>
        <taxon>Perkinsozoa</taxon>
        <taxon>Perkinsea</taxon>
        <taxon>Perkinsida</taxon>
        <taxon>Perkinsidae</taxon>
        <taxon>Perkinsus</taxon>
    </lineage>
</organism>
<sequence>MKNDQVYCKEVEHEFSKGGEWVRLGDDKEFENGEMYEMQVGENRKILITRTKDGRLYCTGALCSHYGFPLKKGIFLNNTVVCPLHDATFDIRTGQPLRGPGLDAIPTYKIEIRDDGVYADLPKKSDVWTAKENLQGMVLRDPEDKRVYVVVGGGAAAATAVESLRQNGYTGRIIMITREKHLPYDRPVLSKKLDAADDISKLYLRDKDFYDKYQQACWQPFACLLQGMMFKTYGIEVWTETTVTKVDAEHRIVEIQPSESHSHPAELSYDKCLWAAGSDARKAYIPGLHAKNVFCLRSPDDAHAITEYAEAGQRVVLVGSGFIGMEMASALVSMGVDVTVVGRETVPFQRVLGKKVGAYFAHMLAERHIQFIGGTTVKLLRSEAMEHGSYNEDTLVNGVELDDGDLLFADAVIMGTGAVPNTSQLTGVQRAADGSLPTDPFLGVQLADGTFSNTLYAAGDVARYPDVRTGEPLRVEHWDVALQMGRVAGANMAGKFKPYTTVPYFWTMIFGKSLRYVGSTGGKDGSNFFDNVIIEGDFKEIPDDITEQLALPREVLGAKGRRILPAPAPYSYKSYGDFVASLRFRGLVAGGYRRRGSGGRRKSSKKGRSAVEEGIINLEDLDEAVSLDEDDDDMDGQHTATKLLSQGIKRPDMRTLQLLKLSDPSAHHGMQQNADEEAQAGGAPDANDAELKAEATRPDPPAPTIEDSVRIDTPTPILGLIDLIPESALPQLRTAELAVQQAQFEAMLQRTGQQLAAVPPAGTGGSSSQQSTAQLLAAVQGAGAVERTITALSLPDVEQQIRYLQTLELPMIDVDNYRELQADKYMYDKRMERLTKGASTGKSATATLAGLLDLKRLTGNDSGQDEELQGLTLKRWAFDGKDQKEEDDDDDVIIKEDQEALLAKSFLTAMPDNIHRERLQYKRKKMLQMLNLGMLQQPSQQQQQNTID</sequence>
<keyword evidence="5" id="KW-0479">Metal-binding</keyword>
<evidence type="ECO:0000256" key="5">
    <source>
        <dbReference type="ARBA" id="ARBA00022723"/>
    </source>
</evidence>
<dbReference type="Pfam" id="PF00355">
    <property type="entry name" value="Rieske"/>
    <property type="match status" value="1"/>
</dbReference>
<comment type="caution">
    <text evidence="12">The sequence shown here is derived from an EMBL/GenBank/DDBJ whole genome shotgun (WGS) entry which is preliminary data.</text>
</comment>
<dbReference type="GO" id="GO:0051537">
    <property type="term" value="F:2 iron, 2 sulfur cluster binding"/>
    <property type="evidence" value="ECO:0007669"/>
    <property type="project" value="UniProtKB-KW"/>
</dbReference>
<dbReference type="InterPro" id="IPR050446">
    <property type="entry name" value="FAD-oxidoreductase/Apoptosis"/>
</dbReference>
<dbReference type="PRINTS" id="PR00368">
    <property type="entry name" value="FADPNR"/>
</dbReference>
<dbReference type="InterPro" id="IPR017941">
    <property type="entry name" value="Rieske_2Fe-2S"/>
</dbReference>
<evidence type="ECO:0000256" key="10">
    <source>
        <dbReference type="SAM" id="MobiDB-lite"/>
    </source>
</evidence>
<dbReference type="InterPro" id="IPR036922">
    <property type="entry name" value="Rieske_2Fe-2S_sf"/>
</dbReference>
<evidence type="ECO:0000256" key="8">
    <source>
        <dbReference type="ARBA" id="ARBA00023004"/>
    </source>
</evidence>
<evidence type="ECO:0000259" key="11">
    <source>
        <dbReference type="PROSITE" id="PS51296"/>
    </source>
</evidence>
<dbReference type="PANTHER" id="PTHR43557:SF2">
    <property type="entry name" value="RIESKE DOMAIN-CONTAINING PROTEIN-RELATED"/>
    <property type="match status" value="1"/>
</dbReference>
<dbReference type="GO" id="GO:0005737">
    <property type="term" value="C:cytoplasm"/>
    <property type="evidence" value="ECO:0007669"/>
    <property type="project" value="TreeGrafter"/>
</dbReference>
<keyword evidence="8" id="KW-0408">Iron</keyword>
<name>A0A7J6MRR9_PERCH</name>
<feature type="region of interest" description="Disordered" evidence="10">
    <location>
        <begin position="593"/>
        <end position="613"/>
    </location>
</feature>
<dbReference type="Gene3D" id="3.50.50.60">
    <property type="entry name" value="FAD/NAD(P)-binding domain"/>
    <property type="match status" value="2"/>
</dbReference>
<reference evidence="12 13" key="1">
    <citation type="submission" date="2020-04" db="EMBL/GenBank/DDBJ databases">
        <title>Perkinsus chesapeaki whole genome sequence.</title>
        <authorList>
            <person name="Bogema D.R."/>
        </authorList>
    </citation>
    <scope>NUCLEOTIDE SEQUENCE [LARGE SCALE GENOMIC DNA]</scope>
    <source>
        <strain evidence="12">ATCC PRA-425</strain>
    </source>
</reference>
<dbReference type="Gene3D" id="2.102.10.10">
    <property type="entry name" value="Rieske [2Fe-2S] iron-sulphur domain"/>
    <property type="match status" value="1"/>
</dbReference>
<dbReference type="InterPro" id="IPR023753">
    <property type="entry name" value="FAD/NAD-binding_dom"/>
</dbReference>
<dbReference type="SUPFAM" id="SSF50022">
    <property type="entry name" value="ISP domain"/>
    <property type="match status" value="1"/>
</dbReference>
<evidence type="ECO:0000256" key="9">
    <source>
        <dbReference type="ARBA" id="ARBA00023014"/>
    </source>
</evidence>
<dbReference type="InterPro" id="IPR016156">
    <property type="entry name" value="FAD/NAD-linked_Rdtase_dimer_sf"/>
</dbReference>
<keyword evidence="7" id="KW-0560">Oxidoreductase</keyword>
<evidence type="ECO:0000256" key="6">
    <source>
        <dbReference type="ARBA" id="ARBA00022827"/>
    </source>
</evidence>
<protein>
    <submittedName>
        <fullName evidence="12">Apoptosis-inducing factor 3</fullName>
    </submittedName>
</protein>
<evidence type="ECO:0000256" key="1">
    <source>
        <dbReference type="ARBA" id="ARBA00001974"/>
    </source>
</evidence>
<dbReference type="Proteomes" id="UP000591131">
    <property type="component" value="Unassembled WGS sequence"/>
</dbReference>
<dbReference type="SUPFAM" id="SSF51905">
    <property type="entry name" value="FAD/NAD(P)-binding domain"/>
    <property type="match status" value="2"/>
</dbReference>
<dbReference type="EMBL" id="JAAPAO010000067">
    <property type="protein sequence ID" value="KAF4674252.1"/>
    <property type="molecule type" value="Genomic_DNA"/>
</dbReference>
<evidence type="ECO:0000313" key="13">
    <source>
        <dbReference type="Proteomes" id="UP000591131"/>
    </source>
</evidence>
<evidence type="ECO:0000256" key="7">
    <source>
        <dbReference type="ARBA" id="ARBA00023002"/>
    </source>
</evidence>
<comment type="cofactor">
    <cofactor evidence="1">
        <name>FAD</name>
        <dbReference type="ChEBI" id="CHEBI:57692"/>
    </cofactor>
</comment>
<keyword evidence="13" id="KW-1185">Reference proteome</keyword>
<dbReference type="GO" id="GO:0046872">
    <property type="term" value="F:metal ion binding"/>
    <property type="evidence" value="ECO:0007669"/>
    <property type="project" value="UniProtKB-KW"/>
</dbReference>
<evidence type="ECO:0000256" key="3">
    <source>
        <dbReference type="ARBA" id="ARBA00022630"/>
    </source>
</evidence>
<dbReference type="SUPFAM" id="SSF55424">
    <property type="entry name" value="FAD/NAD-linked reductases, dimerisation (C-terminal) domain"/>
    <property type="match status" value="1"/>
</dbReference>
<dbReference type="Pfam" id="PF07992">
    <property type="entry name" value="Pyr_redox_2"/>
    <property type="match status" value="1"/>
</dbReference>
<evidence type="ECO:0000313" key="12">
    <source>
        <dbReference type="EMBL" id="KAF4674252.1"/>
    </source>
</evidence>
<evidence type="ECO:0000256" key="2">
    <source>
        <dbReference type="ARBA" id="ARBA00006442"/>
    </source>
</evidence>